<name>A0ABV6W5X9_9ACTN</name>
<dbReference type="SUPFAM" id="SSF51419">
    <property type="entry name" value="PLP-binding barrel"/>
    <property type="match status" value="1"/>
</dbReference>
<evidence type="ECO:0000259" key="2">
    <source>
        <dbReference type="Pfam" id="PF01168"/>
    </source>
</evidence>
<accession>A0ABV6W5X9</accession>
<sequence>MNTPTATATAPAAPAVPCPRDRAESLTATVDLVRAQRNIERFHAAAHARGLTVRAHVKGHRTLALAVRQIEAGAVGISVTQAGQARRYLEAGITDIVIAHPWHDPWRFALFADLARDCTLAVHVDHPGSLPALAAAARAAGSSIGVLARIGDGHHATATTPADLLALAEQARSTPGLRFAGLTAYQGMTAPGDAHNRFAIGARTARYAAHCAEHLRAHGLPCPTVSVGGTPTAAGIRSVPGITEIGAGAYPLLDAGLAQAGACAPEDIAITVAPATEHHRQDAEGILAQHRYPWQPRGAVLPADGSPVPPPHICPLLTEIRELRVRGAGGRVQHWPVLNTPDTAPTAPGTAPTPGPAR</sequence>
<reference evidence="3 4" key="1">
    <citation type="submission" date="2024-09" db="EMBL/GenBank/DDBJ databases">
        <authorList>
            <person name="Lee S.D."/>
        </authorList>
    </citation>
    <scope>NUCLEOTIDE SEQUENCE [LARGE SCALE GENOMIC DNA]</scope>
    <source>
        <strain evidence="3 4">N8-3</strain>
    </source>
</reference>
<evidence type="ECO:0000313" key="4">
    <source>
        <dbReference type="Proteomes" id="UP001592531"/>
    </source>
</evidence>
<comment type="caution">
    <text evidence="3">The sequence shown here is derived from an EMBL/GenBank/DDBJ whole genome shotgun (WGS) entry which is preliminary data.</text>
</comment>
<feature type="domain" description="Alanine racemase N-terminal" evidence="2">
    <location>
        <begin position="30"/>
        <end position="234"/>
    </location>
</feature>
<gene>
    <name evidence="3" type="ORF">ACEZDE_32910</name>
</gene>
<protein>
    <submittedName>
        <fullName evidence="3">Alanine racemase</fullName>
        <ecNumber evidence="3">5.1.1.1</ecNumber>
    </submittedName>
</protein>
<dbReference type="Pfam" id="PF01168">
    <property type="entry name" value="Ala_racemase_N"/>
    <property type="match status" value="1"/>
</dbReference>
<feature type="region of interest" description="Disordered" evidence="1">
    <location>
        <begin position="334"/>
        <end position="358"/>
    </location>
</feature>
<evidence type="ECO:0000313" key="3">
    <source>
        <dbReference type="EMBL" id="MFC1421407.1"/>
    </source>
</evidence>
<keyword evidence="3" id="KW-0413">Isomerase</keyword>
<dbReference type="InterPro" id="IPR051466">
    <property type="entry name" value="D-amino_acid_metab_enzyme"/>
</dbReference>
<dbReference type="GO" id="GO:0008784">
    <property type="term" value="F:alanine racemase activity"/>
    <property type="evidence" value="ECO:0007669"/>
    <property type="project" value="UniProtKB-EC"/>
</dbReference>
<dbReference type="InterPro" id="IPR001608">
    <property type="entry name" value="Ala_racemase_N"/>
</dbReference>
<proteinExistence type="predicted"/>
<evidence type="ECO:0000256" key="1">
    <source>
        <dbReference type="SAM" id="MobiDB-lite"/>
    </source>
</evidence>
<organism evidence="3 4">
    <name type="scientific">Streptacidiphilus cavernicola</name>
    <dbReference type="NCBI Taxonomy" id="3342716"/>
    <lineage>
        <taxon>Bacteria</taxon>
        <taxon>Bacillati</taxon>
        <taxon>Actinomycetota</taxon>
        <taxon>Actinomycetes</taxon>
        <taxon>Kitasatosporales</taxon>
        <taxon>Streptomycetaceae</taxon>
        <taxon>Streptacidiphilus</taxon>
    </lineage>
</organism>
<dbReference type="RefSeq" id="WP_380544574.1">
    <property type="nucleotide sequence ID" value="NZ_JBHFAB010000040.1"/>
</dbReference>
<dbReference type="PANTHER" id="PTHR28004">
    <property type="entry name" value="ZGC:162816-RELATED"/>
    <property type="match status" value="1"/>
</dbReference>
<dbReference type="EC" id="5.1.1.1" evidence="3"/>
<keyword evidence="4" id="KW-1185">Reference proteome</keyword>
<dbReference type="EMBL" id="JBHFAB010000040">
    <property type="protein sequence ID" value="MFC1421407.1"/>
    <property type="molecule type" value="Genomic_DNA"/>
</dbReference>
<dbReference type="Gene3D" id="3.20.20.10">
    <property type="entry name" value="Alanine racemase"/>
    <property type="match status" value="1"/>
</dbReference>
<dbReference type="PANTHER" id="PTHR28004:SF2">
    <property type="entry name" value="D-SERINE DEHYDRATASE"/>
    <property type="match status" value="1"/>
</dbReference>
<dbReference type="InterPro" id="IPR029066">
    <property type="entry name" value="PLP-binding_barrel"/>
</dbReference>
<dbReference type="Proteomes" id="UP001592531">
    <property type="component" value="Unassembled WGS sequence"/>
</dbReference>
<feature type="compositionally biased region" description="Low complexity" evidence="1">
    <location>
        <begin position="340"/>
        <end position="350"/>
    </location>
</feature>